<dbReference type="PANTHER" id="PTHR21600:SF40">
    <property type="entry name" value="PSEUDOURIDYLATE SYNTHASE RPUSD2"/>
    <property type="match status" value="1"/>
</dbReference>
<dbReference type="OrthoDB" id="424794at2759"/>
<evidence type="ECO:0000256" key="1">
    <source>
        <dbReference type="PIRSR" id="PIRSR606225-1"/>
    </source>
</evidence>
<feature type="region of interest" description="Disordered" evidence="4">
    <location>
        <begin position="69"/>
        <end position="93"/>
    </location>
</feature>
<comment type="function">
    <text evidence="3">Responsible for synthesis of pseudouridine from uracil.</text>
</comment>
<dbReference type="EC" id="5.4.99.-" evidence="3"/>
<dbReference type="PROSITE" id="PS50889">
    <property type="entry name" value="S4"/>
    <property type="match status" value="1"/>
</dbReference>
<comment type="caution">
    <text evidence="6">The sequence shown here is derived from an EMBL/GenBank/DDBJ whole genome shotgun (WGS) entry which is preliminary data.</text>
</comment>
<dbReference type="InterPro" id="IPR006145">
    <property type="entry name" value="PsdUridine_synth_RsuA/RluA"/>
</dbReference>
<dbReference type="GO" id="GO:0000455">
    <property type="term" value="P:enzyme-directed rRNA pseudouridine synthesis"/>
    <property type="evidence" value="ECO:0007669"/>
    <property type="project" value="TreeGrafter"/>
</dbReference>
<dbReference type="Gene3D" id="3.30.2350.10">
    <property type="entry name" value="Pseudouridine synthase"/>
    <property type="match status" value="1"/>
</dbReference>
<dbReference type="Pfam" id="PF00849">
    <property type="entry name" value="PseudoU_synth_2"/>
    <property type="match status" value="1"/>
</dbReference>
<dbReference type="InterPro" id="IPR006225">
    <property type="entry name" value="PsdUridine_synth_RluC/D"/>
</dbReference>
<comment type="catalytic activity">
    <reaction evidence="3">
        <text>a uridine in RNA = a pseudouridine in RNA</text>
        <dbReference type="Rhea" id="RHEA:48348"/>
        <dbReference type="Rhea" id="RHEA-COMP:12068"/>
        <dbReference type="Rhea" id="RHEA-COMP:12069"/>
        <dbReference type="ChEBI" id="CHEBI:65314"/>
        <dbReference type="ChEBI" id="CHEBI:65315"/>
    </reaction>
</comment>
<evidence type="ECO:0000313" key="7">
    <source>
        <dbReference type="Proteomes" id="UP000695562"/>
    </source>
</evidence>
<feature type="compositionally biased region" description="Basic residues" evidence="4">
    <location>
        <begin position="71"/>
        <end position="86"/>
    </location>
</feature>
<keyword evidence="2" id="KW-0694">RNA-binding</keyword>
<gene>
    <name evidence="6" type="ORF">CYY_004822</name>
</gene>
<dbReference type="EMBL" id="AJWJ01000178">
    <property type="protein sequence ID" value="KAF2073862.1"/>
    <property type="molecule type" value="Genomic_DNA"/>
</dbReference>
<dbReference type="NCBIfam" id="TIGR00005">
    <property type="entry name" value="rluA_subfam"/>
    <property type="match status" value="1"/>
</dbReference>
<evidence type="ECO:0000259" key="5">
    <source>
        <dbReference type="Pfam" id="PF00849"/>
    </source>
</evidence>
<reference evidence="6" key="1">
    <citation type="submission" date="2020-01" db="EMBL/GenBank/DDBJ databases">
        <title>Development of genomics and gene disruption for Polysphondylium violaceum indicates a role for the polyketide synthase stlB in stalk morphogenesis.</title>
        <authorList>
            <person name="Narita B."/>
            <person name="Kawabe Y."/>
            <person name="Kin K."/>
            <person name="Saito T."/>
            <person name="Gibbs R."/>
            <person name="Kuspa A."/>
            <person name="Muzny D."/>
            <person name="Queller D."/>
            <person name="Richards S."/>
            <person name="Strassman J."/>
            <person name="Sucgang R."/>
            <person name="Worley K."/>
            <person name="Schaap P."/>
        </authorList>
    </citation>
    <scope>NUCLEOTIDE SEQUENCE</scope>
    <source>
        <strain evidence="6">QSvi11</strain>
    </source>
</reference>
<keyword evidence="3" id="KW-0413">Isomerase</keyword>
<keyword evidence="7" id="KW-1185">Reference proteome</keyword>
<feature type="region of interest" description="Disordered" evidence="4">
    <location>
        <begin position="391"/>
        <end position="413"/>
    </location>
</feature>
<dbReference type="PROSITE" id="PS01129">
    <property type="entry name" value="PSI_RLU"/>
    <property type="match status" value="1"/>
</dbReference>
<dbReference type="GO" id="GO:0009982">
    <property type="term" value="F:pseudouridine synthase activity"/>
    <property type="evidence" value="ECO:0007669"/>
    <property type="project" value="InterPro"/>
</dbReference>
<feature type="region of interest" description="Disordered" evidence="4">
    <location>
        <begin position="1"/>
        <end position="40"/>
    </location>
</feature>
<feature type="active site" evidence="1">
    <location>
        <position position="251"/>
    </location>
</feature>
<protein>
    <recommendedName>
        <fullName evidence="3">Pseudouridine synthase</fullName>
        <ecNumber evidence="3">5.4.99.-</ecNumber>
    </recommendedName>
</protein>
<evidence type="ECO:0000313" key="6">
    <source>
        <dbReference type="EMBL" id="KAF2073862.1"/>
    </source>
</evidence>
<dbReference type="AlphaFoldDB" id="A0A8J4V4S6"/>
<proteinExistence type="inferred from homology"/>
<dbReference type="InterPro" id="IPR006224">
    <property type="entry name" value="PsdUridine_synth_RluA-like_CS"/>
</dbReference>
<sequence length="498" mass="57019">MNEEKNENNKRTLEDIDNVDENDNKYSKSNNTTDTTDTATTIDTEKINKKYIQPDGTILSKEEYKKNIKEQHKKRKIENRRNKKNNKKVENYKKNEEEGNITKELLAETTCFVENGLRFVNPYQYTFKVNAKERWFGRSLLEMFSTEFSTLPQHIYHQKIKRGLITINGQQSSPNSIIKLNDVISHNVHRHEPPVTDKPIKIVALNDDIVVVDKPASIPVHPCGRFRHNSLTFMLASQHGLTHLYGVHRLDRLTSGLLILARTPAAAKAKSTQIQKGTVQKTYLAKVKGKFPSNDNGDFIVVDQPLVIQNMRLGINYVGPQGKPSVTHFKLYSYNAKEDTSIVLCLPKTGRTHQIRIHLQWLKFPILNDPLYNDEFKKNVSNSKSFTSDGISDLYGEGDDDNNNNDITPSTTTLNEPKVFEDIQDDESIPIECKDCSIVWSDPTQFSFGIYLHAKKYESQEWSFETELPFWAIDDNNVLATTTTTISDISTSENKKEE</sequence>
<dbReference type="InterPro" id="IPR020103">
    <property type="entry name" value="PsdUridine_synth_cat_dom_sf"/>
</dbReference>
<dbReference type="Proteomes" id="UP000695562">
    <property type="component" value="Unassembled WGS sequence"/>
</dbReference>
<name>A0A8J4V4S6_9MYCE</name>
<feature type="domain" description="Pseudouridine synthase RsuA/RluA-like" evidence="5">
    <location>
        <begin position="208"/>
        <end position="360"/>
    </location>
</feature>
<dbReference type="GO" id="GO:0003723">
    <property type="term" value="F:RNA binding"/>
    <property type="evidence" value="ECO:0007669"/>
    <property type="project" value="UniProtKB-KW"/>
</dbReference>
<dbReference type="SUPFAM" id="SSF55120">
    <property type="entry name" value="Pseudouridine synthase"/>
    <property type="match status" value="1"/>
</dbReference>
<accession>A0A8J4V4S6</accession>
<evidence type="ECO:0000256" key="4">
    <source>
        <dbReference type="SAM" id="MobiDB-lite"/>
    </source>
</evidence>
<evidence type="ECO:0000256" key="3">
    <source>
        <dbReference type="RuleBase" id="RU362028"/>
    </source>
</evidence>
<dbReference type="PANTHER" id="PTHR21600">
    <property type="entry name" value="MITOCHONDRIAL RNA PSEUDOURIDINE SYNTHASE"/>
    <property type="match status" value="1"/>
</dbReference>
<dbReference type="InterPro" id="IPR050188">
    <property type="entry name" value="RluA_PseudoU_synthase"/>
</dbReference>
<dbReference type="CDD" id="cd02557">
    <property type="entry name" value="PseudoU_synth_ScRIB2"/>
    <property type="match status" value="1"/>
</dbReference>
<evidence type="ECO:0000256" key="2">
    <source>
        <dbReference type="PROSITE-ProRule" id="PRU00182"/>
    </source>
</evidence>
<comment type="similarity">
    <text evidence="3">Belongs to the pseudouridine synthase RluA family.</text>
</comment>
<feature type="compositionally biased region" description="Basic and acidic residues" evidence="4">
    <location>
        <begin position="1"/>
        <end position="14"/>
    </location>
</feature>
<organism evidence="6 7">
    <name type="scientific">Polysphondylium violaceum</name>
    <dbReference type="NCBI Taxonomy" id="133409"/>
    <lineage>
        <taxon>Eukaryota</taxon>
        <taxon>Amoebozoa</taxon>
        <taxon>Evosea</taxon>
        <taxon>Eumycetozoa</taxon>
        <taxon>Dictyostelia</taxon>
        <taxon>Dictyosteliales</taxon>
        <taxon>Dictyosteliaceae</taxon>
        <taxon>Polysphondylium</taxon>
    </lineage>
</organism>